<accession>A0AAN6SV36</accession>
<proteinExistence type="predicted"/>
<gene>
    <name evidence="3" type="ORF">C8A01DRAFT_32231</name>
</gene>
<feature type="chain" id="PRO_5042926193" evidence="2">
    <location>
        <begin position="21"/>
        <end position="266"/>
    </location>
</feature>
<dbReference type="Proteomes" id="UP001303115">
    <property type="component" value="Unassembled WGS sequence"/>
</dbReference>
<feature type="region of interest" description="Disordered" evidence="1">
    <location>
        <begin position="100"/>
        <end position="182"/>
    </location>
</feature>
<dbReference type="AlphaFoldDB" id="A0AAN6SV36"/>
<sequence length="266" mass="27451">MLFLTILTSIIAILPVCALAAPTDLNGTATIDDAPAPDRTTDEELAFSEALAALRNTVSRASAAHDAGSEEEDPDVLDDLERLLGIIADHVERMREAMQGTNGTNAPPATAASPAEAPAAHHAGTDNRNGDDSNNKAPAPAAGEAAQAPSAAASPAWAWAGPSNTTNDDATEKTPDDPAPVIINQADMFPDADTDADADDTTTQVGGGPQVQYNEPSGAINITCKGISVCNPVTIINEKGGKRIKLEKLDKAAAKGRKKAGKNWKD</sequence>
<organism evidence="3 4">
    <name type="scientific">Parachaetomium inaequale</name>
    <dbReference type="NCBI Taxonomy" id="2588326"/>
    <lineage>
        <taxon>Eukaryota</taxon>
        <taxon>Fungi</taxon>
        <taxon>Dikarya</taxon>
        <taxon>Ascomycota</taxon>
        <taxon>Pezizomycotina</taxon>
        <taxon>Sordariomycetes</taxon>
        <taxon>Sordariomycetidae</taxon>
        <taxon>Sordariales</taxon>
        <taxon>Chaetomiaceae</taxon>
        <taxon>Parachaetomium</taxon>
    </lineage>
</organism>
<evidence type="ECO:0000256" key="2">
    <source>
        <dbReference type="SAM" id="SignalP"/>
    </source>
</evidence>
<evidence type="ECO:0000313" key="3">
    <source>
        <dbReference type="EMBL" id="KAK4043702.1"/>
    </source>
</evidence>
<feature type="compositionally biased region" description="Basic and acidic residues" evidence="1">
    <location>
        <begin position="123"/>
        <end position="134"/>
    </location>
</feature>
<evidence type="ECO:0000256" key="1">
    <source>
        <dbReference type="SAM" id="MobiDB-lite"/>
    </source>
</evidence>
<dbReference type="EMBL" id="MU854325">
    <property type="protein sequence ID" value="KAK4043702.1"/>
    <property type="molecule type" value="Genomic_DNA"/>
</dbReference>
<protein>
    <submittedName>
        <fullName evidence="3">Uncharacterized protein</fullName>
    </submittedName>
</protein>
<evidence type="ECO:0000313" key="4">
    <source>
        <dbReference type="Proteomes" id="UP001303115"/>
    </source>
</evidence>
<keyword evidence="4" id="KW-1185">Reference proteome</keyword>
<feature type="signal peptide" evidence="2">
    <location>
        <begin position="1"/>
        <end position="20"/>
    </location>
</feature>
<comment type="caution">
    <text evidence="3">The sequence shown here is derived from an EMBL/GenBank/DDBJ whole genome shotgun (WGS) entry which is preliminary data.</text>
</comment>
<feature type="compositionally biased region" description="Low complexity" evidence="1">
    <location>
        <begin position="137"/>
        <end position="162"/>
    </location>
</feature>
<name>A0AAN6SV36_9PEZI</name>
<reference evidence="4" key="1">
    <citation type="journal article" date="2023" name="Mol. Phylogenet. Evol.">
        <title>Genome-scale phylogeny and comparative genomics of the fungal order Sordariales.</title>
        <authorList>
            <person name="Hensen N."/>
            <person name="Bonometti L."/>
            <person name="Westerberg I."/>
            <person name="Brannstrom I.O."/>
            <person name="Guillou S."/>
            <person name="Cros-Aarteil S."/>
            <person name="Calhoun S."/>
            <person name="Haridas S."/>
            <person name="Kuo A."/>
            <person name="Mondo S."/>
            <person name="Pangilinan J."/>
            <person name="Riley R."/>
            <person name="LaButti K."/>
            <person name="Andreopoulos B."/>
            <person name="Lipzen A."/>
            <person name="Chen C."/>
            <person name="Yan M."/>
            <person name="Daum C."/>
            <person name="Ng V."/>
            <person name="Clum A."/>
            <person name="Steindorff A."/>
            <person name="Ohm R.A."/>
            <person name="Martin F."/>
            <person name="Silar P."/>
            <person name="Natvig D.O."/>
            <person name="Lalanne C."/>
            <person name="Gautier V."/>
            <person name="Ament-Velasquez S.L."/>
            <person name="Kruys A."/>
            <person name="Hutchinson M.I."/>
            <person name="Powell A.J."/>
            <person name="Barry K."/>
            <person name="Miller A.N."/>
            <person name="Grigoriev I.V."/>
            <person name="Debuchy R."/>
            <person name="Gladieux P."/>
            <person name="Hiltunen Thoren M."/>
            <person name="Johannesson H."/>
        </authorList>
    </citation>
    <scope>NUCLEOTIDE SEQUENCE [LARGE SCALE GENOMIC DNA]</scope>
    <source>
        <strain evidence="4">CBS 284.82</strain>
    </source>
</reference>
<feature type="compositionally biased region" description="Low complexity" evidence="1">
    <location>
        <begin position="101"/>
        <end position="122"/>
    </location>
</feature>
<keyword evidence="2" id="KW-0732">Signal</keyword>